<dbReference type="PROSITE" id="PS51257">
    <property type="entry name" value="PROKAR_LIPOPROTEIN"/>
    <property type="match status" value="1"/>
</dbReference>
<accession>A0A1T2KU40</accession>
<keyword evidence="1" id="KW-0732">Signal</keyword>
<evidence type="ECO:0000313" key="2">
    <source>
        <dbReference type="EMBL" id="OOZ36369.1"/>
    </source>
</evidence>
<feature type="chain" id="PRO_5010547481" evidence="1">
    <location>
        <begin position="27"/>
        <end position="117"/>
    </location>
</feature>
<name>A0A1T2KU40_9GAMM</name>
<reference evidence="2 3" key="1">
    <citation type="submission" date="2016-11" db="EMBL/GenBank/DDBJ databases">
        <title>Mixed transmission modes and dynamic genome evolution in an obligate animal-bacterial symbiosis.</title>
        <authorList>
            <person name="Russell S.L."/>
            <person name="Corbett-Detig R.B."/>
            <person name="Cavanaugh C.M."/>
        </authorList>
    </citation>
    <scope>NUCLEOTIDE SEQUENCE [LARGE SCALE GENOMIC DNA]</scope>
    <source>
        <strain evidence="2">Se-Cadez</strain>
    </source>
</reference>
<gene>
    <name evidence="2" type="ORF">BOW51_07495</name>
</gene>
<dbReference type="Proteomes" id="UP000190896">
    <property type="component" value="Unassembled WGS sequence"/>
</dbReference>
<comment type="caution">
    <text evidence="2">The sequence shown here is derived from an EMBL/GenBank/DDBJ whole genome shotgun (WGS) entry which is preliminary data.</text>
</comment>
<dbReference type="RefSeq" id="WP_078487262.1">
    <property type="nucleotide sequence ID" value="NZ_MPRJ01000042.1"/>
</dbReference>
<dbReference type="EMBL" id="MPRJ01000042">
    <property type="protein sequence ID" value="OOZ36369.1"/>
    <property type="molecule type" value="Genomic_DNA"/>
</dbReference>
<feature type="signal peptide" evidence="1">
    <location>
        <begin position="1"/>
        <end position="26"/>
    </location>
</feature>
<evidence type="ECO:0000313" key="3">
    <source>
        <dbReference type="Proteomes" id="UP000190896"/>
    </source>
</evidence>
<sequence length="117" mass="12502">MRKNRFISILALVAGLAVGIVGCATASEKGMTAKQSPKAAEVAQMISDADAARKKAASVKGEWRDTGKFIKNAQKALEASELERAMKLAKKAKAEGELGYAQAVAQKDLKMPAYLKY</sequence>
<protein>
    <submittedName>
        <fullName evidence="2">SoxXA-binding protein</fullName>
    </submittedName>
</protein>
<organism evidence="2 3">
    <name type="scientific">Solemya velesiana gill symbiont</name>
    <dbReference type="NCBI Taxonomy" id="1918948"/>
    <lineage>
        <taxon>Bacteria</taxon>
        <taxon>Pseudomonadati</taxon>
        <taxon>Pseudomonadota</taxon>
        <taxon>Gammaproteobacteria</taxon>
        <taxon>sulfur-oxidizing symbionts</taxon>
    </lineage>
</organism>
<dbReference type="AlphaFoldDB" id="A0A1T2KU40"/>
<proteinExistence type="predicted"/>
<keyword evidence="3" id="KW-1185">Reference proteome</keyword>
<dbReference type="OrthoDB" id="5768779at2"/>
<evidence type="ECO:0000256" key="1">
    <source>
        <dbReference type="SAM" id="SignalP"/>
    </source>
</evidence>